<comment type="caution">
    <text evidence="2">The sequence shown here is derived from an EMBL/GenBank/DDBJ whole genome shotgun (WGS) entry which is preliminary data.</text>
</comment>
<keyword evidence="3" id="KW-1185">Reference proteome</keyword>
<evidence type="ECO:0000256" key="1">
    <source>
        <dbReference type="SAM" id="Phobius"/>
    </source>
</evidence>
<dbReference type="EMBL" id="RJUL01000008">
    <property type="protein sequence ID" value="ROQ23349.1"/>
    <property type="molecule type" value="Genomic_DNA"/>
</dbReference>
<feature type="transmembrane region" description="Helical" evidence="1">
    <location>
        <begin position="117"/>
        <end position="138"/>
    </location>
</feature>
<evidence type="ECO:0000313" key="3">
    <source>
        <dbReference type="Proteomes" id="UP000268033"/>
    </source>
</evidence>
<dbReference type="Proteomes" id="UP000268033">
    <property type="component" value="Unassembled WGS sequence"/>
</dbReference>
<evidence type="ECO:0000313" key="2">
    <source>
        <dbReference type="EMBL" id="ROQ23349.1"/>
    </source>
</evidence>
<sequence>MARNSPTDLQILQTIYDLYYDEFCAYDQDETIRGSKIFVPVDCYRVASKLKTNGDIVFGRLYYHLANKYKYTDHDNGTAPVVRLFEFQMEEDPKCVHFPFMASVLADLKVQDRRFKLTLTASIAALCISIASLFLTGFEKFSSDTAKEKVELKYYKPINPPTFASTD</sequence>
<accession>A0A3N1P5H2</accession>
<keyword evidence="1" id="KW-1133">Transmembrane helix</keyword>
<name>A0A3N1P5H2_9GAMM</name>
<dbReference type="RefSeq" id="WP_148049862.1">
    <property type="nucleotide sequence ID" value="NZ_RJUL01000008.1"/>
</dbReference>
<reference evidence="2 3" key="1">
    <citation type="submission" date="2018-11" db="EMBL/GenBank/DDBJ databases">
        <title>Genomic Encyclopedia of Type Strains, Phase IV (KMG-IV): sequencing the most valuable type-strain genomes for metagenomic binning, comparative biology and taxonomic classification.</title>
        <authorList>
            <person name="Goeker M."/>
        </authorList>
    </citation>
    <scope>NUCLEOTIDE SEQUENCE [LARGE SCALE GENOMIC DNA]</scope>
    <source>
        <strain evidence="2 3">DSM 21945</strain>
    </source>
</reference>
<proteinExistence type="predicted"/>
<dbReference type="AlphaFoldDB" id="A0A3N1P5H2"/>
<protein>
    <submittedName>
        <fullName evidence="2">Uncharacterized protein</fullName>
    </submittedName>
</protein>
<organism evidence="2 3">
    <name type="scientific">Gallaecimonas pentaromativorans</name>
    <dbReference type="NCBI Taxonomy" id="584787"/>
    <lineage>
        <taxon>Bacteria</taxon>
        <taxon>Pseudomonadati</taxon>
        <taxon>Pseudomonadota</taxon>
        <taxon>Gammaproteobacteria</taxon>
        <taxon>Enterobacterales</taxon>
        <taxon>Gallaecimonadaceae</taxon>
        <taxon>Gallaecimonas</taxon>
    </lineage>
</organism>
<gene>
    <name evidence="2" type="ORF">EDC28_10887</name>
</gene>
<keyword evidence="1" id="KW-0472">Membrane</keyword>
<keyword evidence="1" id="KW-0812">Transmembrane</keyword>